<dbReference type="Gene3D" id="1.20.1250.20">
    <property type="entry name" value="MFS general substrate transporter like domains"/>
    <property type="match status" value="1"/>
</dbReference>
<feature type="domain" description="Major facilitator superfamily (MFS) profile" evidence="3">
    <location>
        <begin position="13"/>
        <end position="422"/>
    </location>
</feature>
<dbReference type="GO" id="GO:0022857">
    <property type="term" value="F:transmembrane transporter activity"/>
    <property type="evidence" value="ECO:0007669"/>
    <property type="project" value="InterPro"/>
</dbReference>
<dbReference type="EMBL" id="AOGT01001324">
    <property type="protein sequence ID" value="EMG47953.1"/>
    <property type="molecule type" value="Genomic_DNA"/>
</dbReference>
<dbReference type="PANTHER" id="PTHR23520">
    <property type="entry name" value="TRANSPORTER, PUTATIVE (AFU_ORTHOLOGUE AFUA_3G04000)-RELATED"/>
    <property type="match status" value="1"/>
</dbReference>
<feature type="transmembrane region" description="Helical" evidence="2">
    <location>
        <begin position="47"/>
        <end position="67"/>
    </location>
</feature>
<feature type="transmembrane region" description="Helical" evidence="2">
    <location>
        <begin position="16"/>
        <end position="35"/>
    </location>
</feature>
<feature type="transmembrane region" description="Helical" evidence="2">
    <location>
        <begin position="143"/>
        <end position="165"/>
    </location>
</feature>
<dbReference type="PROSITE" id="PS50850">
    <property type="entry name" value="MFS"/>
    <property type="match status" value="1"/>
</dbReference>
<dbReference type="OMA" id="LGYGFMP"/>
<evidence type="ECO:0000313" key="5">
    <source>
        <dbReference type="Proteomes" id="UP000011777"/>
    </source>
</evidence>
<dbReference type="SUPFAM" id="SSF103473">
    <property type="entry name" value="MFS general substrate transporter"/>
    <property type="match status" value="1"/>
</dbReference>
<dbReference type="OrthoDB" id="10027823at2759"/>
<proteinExistence type="predicted"/>
<feature type="transmembrane region" description="Helical" evidence="2">
    <location>
        <begin position="240"/>
        <end position="258"/>
    </location>
</feature>
<dbReference type="InterPro" id="IPR011701">
    <property type="entry name" value="MFS"/>
</dbReference>
<keyword evidence="2" id="KW-0472">Membrane</keyword>
<feature type="transmembrane region" description="Helical" evidence="2">
    <location>
        <begin position="396"/>
        <end position="419"/>
    </location>
</feature>
<accession>M3J795</accession>
<dbReference type="GO" id="GO:0000329">
    <property type="term" value="C:fungal-type vacuole membrane"/>
    <property type="evidence" value="ECO:0007669"/>
    <property type="project" value="TreeGrafter"/>
</dbReference>
<dbReference type="eggNOG" id="ENOG502QTZH">
    <property type="taxonomic scope" value="Eukaryota"/>
</dbReference>
<name>M3J795_CANMX</name>
<evidence type="ECO:0000256" key="2">
    <source>
        <dbReference type="SAM" id="Phobius"/>
    </source>
</evidence>
<feature type="transmembrane region" description="Helical" evidence="2">
    <location>
        <begin position="270"/>
        <end position="289"/>
    </location>
</feature>
<evidence type="ECO:0000259" key="3">
    <source>
        <dbReference type="PROSITE" id="PS50850"/>
    </source>
</evidence>
<organism evidence="4 5">
    <name type="scientific">Candida maltosa (strain Xu316)</name>
    <name type="common">Yeast</name>
    <dbReference type="NCBI Taxonomy" id="1245528"/>
    <lineage>
        <taxon>Eukaryota</taxon>
        <taxon>Fungi</taxon>
        <taxon>Dikarya</taxon>
        <taxon>Ascomycota</taxon>
        <taxon>Saccharomycotina</taxon>
        <taxon>Pichiomycetes</taxon>
        <taxon>Debaryomycetaceae</taxon>
        <taxon>Candida/Lodderomyces clade</taxon>
        <taxon>Candida</taxon>
    </lineage>
</organism>
<sequence>MHLLKSLSQSNKDIRILWVSVFIRMASYGLTNQVLTLYLKSLNIDEFKIGIFMTLTLIGDTLISYYLTWNADRIGRKRVMLFGCLMMFVSGVIFCFCSNFYVLLIAAIIGVISPSGDETGPFKSIEEASIACLTPHNHRPEIFAFYGLFATLGSALGSLICGGFVDWMNLRMGFEVIFCYKLVFLGYAGFAWMKFVLMLFLSDKCEINHQLDENSQLLINNENQEEEDKSWFSLSQTAKYYLPKLLMIFMLDSLGYGFMPSAWIIYYLKITFKLTAFALGTLFFITNLVDSISSLPSAYFAKTLGPVKAILFTQIPSAIFFGLITIIRDQYFTVCGLLILYYTLTTMDVVPRQILLTSIMPQKDIVKVMGIVNIGKTLARCIGPVITGKLAEGNKLYLGFIINAGCVLMADMILAGNFLHLDNEILIKQSFIEDI</sequence>
<reference evidence="4 5" key="1">
    <citation type="submission" date="2013-02" db="EMBL/GenBank/DDBJ databases">
        <title>Genome sequence of Candida maltosa Xu316, a potential industrial strain for xylitol and ethanol production.</title>
        <authorList>
            <person name="Yu J."/>
            <person name="Wang Q."/>
            <person name="Geng X."/>
            <person name="Bao W."/>
            <person name="He P."/>
            <person name="Cai J."/>
        </authorList>
    </citation>
    <scope>NUCLEOTIDE SEQUENCE [LARGE SCALE GENOMIC DNA]</scope>
    <source>
        <strain evidence="5">Xu316</strain>
    </source>
</reference>
<comment type="caution">
    <text evidence="4">The sequence shown here is derived from an EMBL/GenBank/DDBJ whole genome shotgun (WGS) entry which is preliminary data.</text>
</comment>
<keyword evidence="2" id="KW-1133">Transmembrane helix</keyword>
<dbReference type="InterPro" id="IPR036259">
    <property type="entry name" value="MFS_trans_sf"/>
</dbReference>
<dbReference type="PANTHER" id="PTHR23520:SF2">
    <property type="entry name" value="ABR173CP"/>
    <property type="match status" value="1"/>
</dbReference>
<dbReference type="AlphaFoldDB" id="M3J795"/>
<dbReference type="STRING" id="1245528.M3J795"/>
<feature type="transmembrane region" description="Helical" evidence="2">
    <location>
        <begin position="334"/>
        <end position="354"/>
    </location>
</feature>
<dbReference type="HOGENOM" id="CLU_025894_2_0_1"/>
<feature type="transmembrane region" description="Helical" evidence="2">
    <location>
        <begin position="177"/>
        <end position="201"/>
    </location>
</feature>
<feature type="transmembrane region" description="Helical" evidence="2">
    <location>
        <begin position="309"/>
        <end position="327"/>
    </location>
</feature>
<gene>
    <name evidence="4" type="ORF">G210_1568</name>
</gene>
<comment type="subcellular location">
    <subcellularLocation>
        <location evidence="1">Membrane</location>
        <topology evidence="1">Multi-pass membrane protein</topology>
    </subcellularLocation>
</comment>
<dbReference type="InterPro" id="IPR020846">
    <property type="entry name" value="MFS_dom"/>
</dbReference>
<feature type="transmembrane region" description="Helical" evidence="2">
    <location>
        <begin position="79"/>
        <end position="112"/>
    </location>
</feature>
<keyword evidence="5" id="KW-1185">Reference proteome</keyword>
<protein>
    <recommendedName>
        <fullName evidence="3">Major facilitator superfamily (MFS) profile domain-containing protein</fullName>
    </recommendedName>
</protein>
<evidence type="ECO:0000313" key="4">
    <source>
        <dbReference type="EMBL" id="EMG47953.1"/>
    </source>
</evidence>
<dbReference type="Proteomes" id="UP000011777">
    <property type="component" value="Unassembled WGS sequence"/>
</dbReference>
<keyword evidence="2" id="KW-0812">Transmembrane</keyword>
<evidence type="ECO:0000256" key="1">
    <source>
        <dbReference type="ARBA" id="ARBA00004141"/>
    </source>
</evidence>
<dbReference type="Pfam" id="PF07690">
    <property type="entry name" value="MFS_1"/>
    <property type="match status" value="2"/>
</dbReference>